<organism evidence="7 8">
    <name type="scientific">Chionoecetes opilio</name>
    <name type="common">Atlantic snow crab</name>
    <name type="synonym">Cancer opilio</name>
    <dbReference type="NCBI Taxonomy" id="41210"/>
    <lineage>
        <taxon>Eukaryota</taxon>
        <taxon>Metazoa</taxon>
        <taxon>Ecdysozoa</taxon>
        <taxon>Arthropoda</taxon>
        <taxon>Crustacea</taxon>
        <taxon>Multicrustacea</taxon>
        <taxon>Malacostraca</taxon>
        <taxon>Eumalacostraca</taxon>
        <taxon>Eucarida</taxon>
        <taxon>Decapoda</taxon>
        <taxon>Pleocyemata</taxon>
        <taxon>Brachyura</taxon>
        <taxon>Eubrachyura</taxon>
        <taxon>Majoidea</taxon>
        <taxon>Majidae</taxon>
        <taxon>Chionoecetes</taxon>
    </lineage>
</organism>
<dbReference type="InterPro" id="IPR052103">
    <property type="entry name" value="Dual_spec_Phospatases"/>
</dbReference>
<dbReference type="PROSITE" id="PS50056">
    <property type="entry name" value="TYR_PHOSPHATASE_2"/>
    <property type="match status" value="1"/>
</dbReference>
<evidence type="ECO:0000259" key="6">
    <source>
        <dbReference type="PROSITE" id="PS50056"/>
    </source>
</evidence>
<evidence type="ECO:0000256" key="3">
    <source>
        <dbReference type="ARBA" id="ARBA00022912"/>
    </source>
</evidence>
<dbReference type="PROSITE" id="PS50054">
    <property type="entry name" value="TYR_PHOSPHATASE_DUAL"/>
    <property type="match status" value="1"/>
</dbReference>
<evidence type="ECO:0000256" key="1">
    <source>
        <dbReference type="ARBA" id="ARBA00008601"/>
    </source>
</evidence>
<evidence type="ECO:0000256" key="2">
    <source>
        <dbReference type="ARBA" id="ARBA00022801"/>
    </source>
</evidence>
<gene>
    <name evidence="7" type="primary">DUSP18</name>
    <name evidence="7" type="ORF">GWK47_004636</name>
</gene>
<dbReference type="InterPro" id="IPR000387">
    <property type="entry name" value="Tyr_Pase_dom"/>
</dbReference>
<dbReference type="InterPro" id="IPR000340">
    <property type="entry name" value="Dual-sp_phosphatase_cat-dom"/>
</dbReference>
<dbReference type="GO" id="GO:0004721">
    <property type="term" value="F:phosphoprotein phosphatase activity"/>
    <property type="evidence" value="ECO:0007669"/>
    <property type="project" value="UniProtKB-KW"/>
</dbReference>
<proteinExistence type="inferred from homology"/>
<keyword evidence="3" id="KW-0904">Protein phosphatase</keyword>
<dbReference type="InterPro" id="IPR029021">
    <property type="entry name" value="Prot-tyrosine_phosphatase-like"/>
</dbReference>
<dbReference type="GO" id="GO:0005737">
    <property type="term" value="C:cytoplasm"/>
    <property type="evidence" value="ECO:0007669"/>
    <property type="project" value="TreeGrafter"/>
</dbReference>
<dbReference type="AlphaFoldDB" id="A0A8J4YCL2"/>
<dbReference type="InterPro" id="IPR020422">
    <property type="entry name" value="TYR_PHOSPHATASE_DUAL_dom"/>
</dbReference>
<name>A0A8J4YCL2_CHIOP</name>
<evidence type="ECO:0000259" key="5">
    <source>
        <dbReference type="PROSITE" id="PS50054"/>
    </source>
</evidence>
<evidence type="ECO:0000313" key="8">
    <source>
        <dbReference type="Proteomes" id="UP000770661"/>
    </source>
</evidence>
<evidence type="ECO:0000313" key="7">
    <source>
        <dbReference type="EMBL" id="KAG0725545.1"/>
    </source>
</evidence>
<feature type="domain" description="Tyrosine-protein phosphatase" evidence="5">
    <location>
        <begin position="63"/>
        <end position="206"/>
    </location>
</feature>
<dbReference type="Pfam" id="PF00782">
    <property type="entry name" value="DSPc"/>
    <property type="match status" value="1"/>
</dbReference>
<dbReference type="SUPFAM" id="SSF52799">
    <property type="entry name" value="(Phosphotyrosine protein) phosphatases II"/>
    <property type="match status" value="1"/>
</dbReference>
<protein>
    <submittedName>
        <fullName evidence="7">Dual specificity protein phosphatase 18</fullName>
    </submittedName>
</protein>
<dbReference type="SMART" id="SM00195">
    <property type="entry name" value="DSPc"/>
    <property type="match status" value="1"/>
</dbReference>
<dbReference type="PANTHER" id="PTHR45961">
    <property type="entry name" value="IP21249P"/>
    <property type="match status" value="1"/>
</dbReference>
<reference evidence="7" key="1">
    <citation type="submission" date="2020-07" db="EMBL/GenBank/DDBJ databases">
        <title>The High-quality genome of the commercially important snow crab, Chionoecetes opilio.</title>
        <authorList>
            <person name="Jeong J.-H."/>
            <person name="Ryu S."/>
        </authorList>
    </citation>
    <scope>NUCLEOTIDE SEQUENCE</scope>
    <source>
        <strain evidence="7">MADBK_172401_WGS</strain>
        <tissue evidence="7">Digestive gland</tissue>
    </source>
</reference>
<feature type="region of interest" description="Disordered" evidence="4">
    <location>
        <begin position="25"/>
        <end position="56"/>
    </location>
</feature>
<keyword evidence="8" id="KW-1185">Reference proteome</keyword>
<comment type="similarity">
    <text evidence="1">Belongs to the protein-tyrosine phosphatase family. Non-receptor class dual specificity subfamily.</text>
</comment>
<dbReference type="EMBL" id="JACEEZ010005560">
    <property type="protein sequence ID" value="KAG0725545.1"/>
    <property type="molecule type" value="Genomic_DNA"/>
</dbReference>
<feature type="domain" description="Tyrosine specific protein phosphatases" evidence="6">
    <location>
        <begin position="124"/>
        <end position="185"/>
    </location>
</feature>
<keyword evidence="2" id="KW-0378">Hydrolase</keyword>
<accession>A0A8J4YCL2</accession>
<dbReference type="Proteomes" id="UP000770661">
    <property type="component" value="Unassembled WGS sequence"/>
</dbReference>
<evidence type="ECO:0000256" key="4">
    <source>
        <dbReference type="SAM" id="MobiDB-lite"/>
    </source>
</evidence>
<dbReference type="PANTHER" id="PTHR45961:SF6">
    <property type="entry name" value="IP21249P"/>
    <property type="match status" value="1"/>
</dbReference>
<comment type="caution">
    <text evidence="7">The sequence shown here is derived from an EMBL/GenBank/DDBJ whole genome shotgun (WGS) entry which is preliminary data.</text>
</comment>
<dbReference type="OrthoDB" id="285418at2759"/>
<dbReference type="Gene3D" id="3.90.190.10">
    <property type="entry name" value="Protein tyrosine phosphatase superfamily"/>
    <property type="match status" value="1"/>
</dbReference>
<sequence>MTSDVWHIFPFLALTKFNSNVKKEKKCNNNNNNGHHFDPQDSGAHPGTGTASRRAPGCEGAMGLSQVWEGLWVGAARVITSHLLASHGITTLVWATPEVQVPPLQDDLHVVKVLVKDEATQDLGPHLPIVAQAFRECRGRGEGMAVVCRAGKSRSAALALAALVALPEAAPTLRDAYVAVKAARPLIRPNPGFFAQLIQYEEEVRGAASMAMEENPYSEARELLPAVYVEELRKAVCGGTFTTFVPL</sequence>